<dbReference type="OrthoDB" id="10359567at2759"/>
<accession>B0D771</accession>
<sequence>MSKPPTFPPPVHVQNPSSCPNPLCNIRASHEFHHLIPIPAIPVGVQQLKIARFPHPSPFPMVNCWKLVSPAAFDPEEESWAYLSDGYGTVGLMKTPIEREGWVLYDAERWEIESPPLPSMRSID</sequence>
<dbReference type="KEGG" id="lbc:LACBIDRAFT_326069"/>
<evidence type="ECO:0000313" key="1">
    <source>
        <dbReference type="EMBL" id="EDR09346.1"/>
    </source>
</evidence>
<evidence type="ECO:0000313" key="2">
    <source>
        <dbReference type="Proteomes" id="UP000001194"/>
    </source>
</evidence>
<organism evidence="2">
    <name type="scientific">Laccaria bicolor (strain S238N-H82 / ATCC MYA-4686)</name>
    <name type="common">Bicoloured deceiver</name>
    <name type="synonym">Laccaria laccata var. bicolor</name>
    <dbReference type="NCBI Taxonomy" id="486041"/>
    <lineage>
        <taxon>Eukaryota</taxon>
        <taxon>Fungi</taxon>
        <taxon>Dikarya</taxon>
        <taxon>Basidiomycota</taxon>
        <taxon>Agaricomycotina</taxon>
        <taxon>Agaricomycetes</taxon>
        <taxon>Agaricomycetidae</taxon>
        <taxon>Agaricales</taxon>
        <taxon>Agaricineae</taxon>
        <taxon>Hydnangiaceae</taxon>
        <taxon>Laccaria</taxon>
    </lineage>
</organism>
<dbReference type="Proteomes" id="UP000001194">
    <property type="component" value="Unassembled WGS sequence"/>
</dbReference>
<dbReference type="GeneID" id="6075327"/>
<dbReference type="AlphaFoldDB" id="B0D771"/>
<keyword evidence="2" id="KW-1185">Reference proteome</keyword>
<dbReference type="InParanoid" id="B0D771"/>
<dbReference type="HOGENOM" id="CLU_2061877_0_0_1"/>
<dbReference type="RefSeq" id="XP_001879695.1">
    <property type="nucleotide sequence ID" value="XM_001879660.1"/>
</dbReference>
<reference evidence="1 2" key="1">
    <citation type="journal article" date="2008" name="Nature">
        <title>The genome of Laccaria bicolor provides insights into mycorrhizal symbiosis.</title>
        <authorList>
            <person name="Martin F."/>
            <person name="Aerts A."/>
            <person name="Ahren D."/>
            <person name="Brun A."/>
            <person name="Danchin E.G.J."/>
            <person name="Duchaussoy F."/>
            <person name="Gibon J."/>
            <person name="Kohler A."/>
            <person name="Lindquist E."/>
            <person name="Pereda V."/>
            <person name="Salamov A."/>
            <person name="Shapiro H.J."/>
            <person name="Wuyts J."/>
            <person name="Blaudez D."/>
            <person name="Buee M."/>
            <person name="Brokstein P."/>
            <person name="Canbaeck B."/>
            <person name="Cohen D."/>
            <person name="Courty P.E."/>
            <person name="Coutinho P.M."/>
            <person name="Delaruelle C."/>
            <person name="Detter J.C."/>
            <person name="Deveau A."/>
            <person name="DiFazio S."/>
            <person name="Duplessis S."/>
            <person name="Fraissinet-Tachet L."/>
            <person name="Lucic E."/>
            <person name="Frey-Klett P."/>
            <person name="Fourrey C."/>
            <person name="Feussner I."/>
            <person name="Gay G."/>
            <person name="Grimwood J."/>
            <person name="Hoegger P.J."/>
            <person name="Jain P."/>
            <person name="Kilaru S."/>
            <person name="Labbe J."/>
            <person name="Lin Y.C."/>
            <person name="Legue V."/>
            <person name="Le Tacon F."/>
            <person name="Marmeisse R."/>
            <person name="Melayah D."/>
            <person name="Montanini B."/>
            <person name="Muratet M."/>
            <person name="Nehls U."/>
            <person name="Niculita-Hirzel H."/>
            <person name="Oudot-Le Secq M.P."/>
            <person name="Peter M."/>
            <person name="Quesneville H."/>
            <person name="Rajashekar B."/>
            <person name="Reich M."/>
            <person name="Rouhier N."/>
            <person name="Schmutz J."/>
            <person name="Yin T."/>
            <person name="Chalot M."/>
            <person name="Henrissat B."/>
            <person name="Kuees U."/>
            <person name="Lucas S."/>
            <person name="Van de Peer Y."/>
            <person name="Podila G.K."/>
            <person name="Polle A."/>
            <person name="Pukkila P.J."/>
            <person name="Richardson P.M."/>
            <person name="Rouze P."/>
            <person name="Sanders I.R."/>
            <person name="Stajich J.E."/>
            <person name="Tunlid A."/>
            <person name="Tuskan G."/>
            <person name="Grigoriev I.V."/>
        </authorList>
    </citation>
    <scope>NUCLEOTIDE SEQUENCE [LARGE SCALE GENOMIC DNA]</scope>
    <source>
        <strain evidence="2">S238N-H82 / ATCC MYA-4686</strain>
    </source>
</reference>
<dbReference type="EMBL" id="DS547099">
    <property type="protein sequence ID" value="EDR09346.1"/>
    <property type="molecule type" value="Genomic_DNA"/>
</dbReference>
<protein>
    <submittedName>
        <fullName evidence="1">Predicted protein</fullName>
    </submittedName>
</protein>
<gene>
    <name evidence="1" type="ORF">LACBIDRAFT_326069</name>
</gene>
<name>B0D771_LACBS</name>
<proteinExistence type="predicted"/>